<dbReference type="Proteomes" id="UP001515480">
    <property type="component" value="Unassembled WGS sequence"/>
</dbReference>
<reference evidence="12 13" key="1">
    <citation type="journal article" date="2024" name="Science">
        <title>Giant polyketide synthase enzymes in the biosynthesis of giant marine polyether toxins.</title>
        <authorList>
            <person name="Fallon T.R."/>
            <person name="Shende V.V."/>
            <person name="Wierzbicki I.H."/>
            <person name="Pendleton A.L."/>
            <person name="Watervoot N.F."/>
            <person name="Auber R.P."/>
            <person name="Gonzalez D.J."/>
            <person name="Wisecaver J.H."/>
            <person name="Moore B.S."/>
        </authorList>
    </citation>
    <scope>NUCLEOTIDE SEQUENCE [LARGE SCALE GENOMIC DNA]</scope>
    <source>
        <strain evidence="12 13">12B1</strain>
    </source>
</reference>
<dbReference type="PROSITE" id="PS00108">
    <property type="entry name" value="PROTEIN_KINASE_ST"/>
    <property type="match status" value="1"/>
</dbReference>
<protein>
    <recommendedName>
        <fullName evidence="14">Calmodulin</fullName>
    </recommendedName>
</protein>
<evidence type="ECO:0000313" key="12">
    <source>
        <dbReference type="EMBL" id="KAL1524350.1"/>
    </source>
</evidence>
<feature type="domain" description="EF-hand" evidence="11">
    <location>
        <begin position="400"/>
        <end position="435"/>
    </location>
</feature>
<dbReference type="PROSITE" id="PS50222">
    <property type="entry name" value="EF_HAND_2"/>
    <property type="match status" value="2"/>
</dbReference>
<feature type="region of interest" description="Disordered" evidence="9">
    <location>
        <begin position="475"/>
        <end position="499"/>
    </location>
</feature>
<dbReference type="Gene3D" id="3.30.200.20">
    <property type="entry name" value="Phosphorylase Kinase, domain 1"/>
    <property type="match status" value="1"/>
</dbReference>
<keyword evidence="6 7" id="KW-0067">ATP-binding</keyword>
<feature type="domain" description="EF-hand" evidence="11">
    <location>
        <begin position="325"/>
        <end position="360"/>
    </location>
</feature>
<evidence type="ECO:0000256" key="5">
    <source>
        <dbReference type="ARBA" id="ARBA00022837"/>
    </source>
</evidence>
<evidence type="ECO:0000256" key="7">
    <source>
        <dbReference type="PROSITE-ProRule" id="PRU10141"/>
    </source>
</evidence>
<dbReference type="InterPro" id="IPR050205">
    <property type="entry name" value="CDPK_Ser/Thr_kinases"/>
</dbReference>
<dbReference type="PROSITE" id="PS00018">
    <property type="entry name" value="EF_HAND_1"/>
    <property type="match status" value="3"/>
</dbReference>
<evidence type="ECO:0000256" key="3">
    <source>
        <dbReference type="ARBA" id="ARBA00022741"/>
    </source>
</evidence>
<gene>
    <name evidence="12" type="ORF">AB1Y20_019248</name>
</gene>
<dbReference type="GO" id="GO:0005524">
    <property type="term" value="F:ATP binding"/>
    <property type="evidence" value="ECO:0007669"/>
    <property type="project" value="UniProtKB-UniRule"/>
</dbReference>
<feature type="domain" description="Protein kinase" evidence="10">
    <location>
        <begin position="28"/>
        <end position="282"/>
    </location>
</feature>
<sequence>MGCCGAGGTDAGGGADGKKFAVMSAKWDVSPDAIGEGGFGSVHLCKNRSNGKTRAIKAMRLSSDMDKEDFLNEVKIMEKIKRHRNICHILDSGIDRRFGYLVMQSCSGGELFDRIANKNMTEQDAAIAVQDIIAALRYIHGKRIVHRDLKPENVLYKDKEPGSPLKLIDFGLAVQLAPKHFESEICGTTSYMAPEVLNGHYQTECDMWSLGVMVFFMLSGKLPFTGRNDAEKEAKILSGQMSFSAPSWDKISSDGKDFVKALLVADPQKRMTGKKALNHPWITKSAFRGETTINEDVIKTLKQHAQQTRFQRAMRHKMATLLTTQELHQLRNMFESLDADGTGTVSIEEMNHALKDATALDDAASKALASLNLSNFDLDGDGEIDWREFVGGCVQDHHIYNEDNIERLFNEIDTDRSGTLSLKEITSLFGDDHELMRELGAALEKARLNDNDPTNDGKDLSEMYMTKQEFKAVLQDRPEMDIRAATRGRRNAPGQKQQV</sequence>
<dbReference type="AlphaFoldDB" id="A0AB34JUG6"/>
<keyword evidence="3 7" id="KW-0547">Nucleotide-binding</keyword>
<dbReference type="InterPro" id="IPR011009">
    <property type="entry name" value="Kinase-like_dom_sf"/>
</dbReference>
<evidence type="ECO:0000313" key="13">
    <source>
        <dbReference type="Proteomes" id="UP001515480"/>
    </source>
</evidence>
<dbReference type="SUPFAM" id="SSF56112">
    <property type="entry name" value="Protein kinase-like (PK-like)"/>
    <property type="match status" value="1"/>
</dbReference>
<dbReference type="InterPro" id="IPR011992">
    <property type="entry name" value="EF-hand-dom_pair"/>
</dbReference>
<keyword evidence="13" id="KW-1185">Reference proteome</keyword>
<dbReference type="InterPro" id="IPR017441">
    <property type="entry name" value="Protein_kinase_ATP_BS"/>
</dbReference>
<keyword evidence="4" id="KW-0418">Kinase</keyword>
<feature type="compositionally biased region" description="Basic and acidic residues" evidence="9">
    <location>
        <begin position="475"/>
        <end position="484"/>
    </location>
</feature>
<dbReference type="Pfam" id="PF13202">
    <property type="entry name" value="EF-hand_5"/>
    <property type="match status" value="1"/>
</dbReference>
<organism evidence="12 13">
    <name type="scientific">Prymnesium parvum</name>
    <name type="common">Toxic golden alga</name>
    <dbReference type="NCBI Taxonomy" id="97485"/>
    <lineage>
        <taxon>Eukaryota</taxon>
        <taxon>Haptista</taxon>
        <taxon>Haptophyta</taxon>
        <taxon>Prymnesiophyceae</taxon>
        <taxon>Prymnesiales</taxon>
        <taxon>Prymnesiaceae</taxon>
        <taxon>Prymnesium</taxon>
    </lineage>
</organism>
<dbReference type="SMART" id="SM00054">
    <property type="entry name" value="EFh"/>
    <property type="match status" value="3"/>
</dbReference>
<dbReference type="InterPro" id="IPR002048">
    <property type="entry name" value="EF_hand_dom"/>
</dbReference>
<dbReference type="GO" id="GO:0005509">
    <property type="term" value="F:calcium ion binding"/>
    <property type="evidence" value="ECO:0007669"/>
    <property type="project" value="InterPro"/>
</dbReference>
<evidence type="ECO:0000256" key="6">
    <source>
        <dbReference type="ARBA" id="ARBA00022840"/>
    </source>
</evidence>
<dbReference type="CDD" id="cd05117">
    <property type="entry name" value="STKc_CAMK"/>
    <property type="match status" value="1"/>
</dbReference>
<dbReference type="PANTHER" id="PTHR24349">
    <property type="entry name" value="SERINE/THREONINE-PROTEIN KINASE"/>
    <property type="match status" value="1"/>
</dbReference>
<evidence type="ECO:0000256" key="9">
    <source>
        <dbReference type="SAM" id="MobiDB-lite"/>
    </source>
</evidence>
<evidence type="ECO:0000256" key="2">
    <source>
        <dbReference type="ARBA" id="ARBA00022679"/>
    </source>
</evidence>
<dbReference type="EMBL" id="JBGBPQ010000005">
    <property type="protein sequence ID" value="KAL1524350.1"/>
    <property type="molecule type" value="Genomic_DNA"/>
</dbReference>
<dbReference type="InterPro" id="IPR018247">
    <property type="entry name" value="EF_Hand_1_Ca_BS"/>
</dbReference>
<evidence type="ECO:0008006" key="14">
    <source>
        <dbReference type="Google" id="ProtNLM"/>
    </source>
</evidence>
<evidence type="ECO:0000259" key="10">
    <source>
        <dbReference type="PROSITE" id="PS50011"/>
    </source>
</evidence>
<evidence type="ECO:0000256" key="1">
    <source>
        <dbReference type="ARBA" id="ARBA00022527"/>
    </source>
</evidence>
<evidence type="ECO:0000259" key="11">
    <source>
        <dbReference type="PROSITE" id="PS50222"/>
    </source>
</evidence>
<feature type="binding site" evidence="7">
    <location>
        <position position="57"/>
    </location>
    <ligand>
        <name>ATP</name>
        <dbReference type="ChEBI" id="CHEBI:30616"/>
    </ligand>
</feature>
<dbReference type="SUPFAM" id="SSF47473">
    <property type="entry name" value="EF-hand"/>
    <property type="match status" value="1"/>
</dbReference>
<accession>A0AB34JUG6</accession>
<comment type="similarity">
    <text evidence="8">Belongs to the protein kinase superfamily.</text>
</comment>
<keyword evidence="2" id="KW-0808">Transferase</keyword>
<comment type="caution">
    <text evidence="12">The sequence shown here is derived from an EMBL/GenBank/DDBJ whole genome shotgun (WGS) entry which is preliminary data.</text>
</comment>
<dbReference type="SMART" id="SM00220">
    <property type="entry name" value="S_TKc"/>
    <property type="match status" value="1"/>
</dbReference>
<dbReference type="GO" id="GO:0004674">
    <property type="term" value="F:protein serine/threonine kinase activity"/>
    <property type="evidence" value="ECO:0007669"/>
    <property type="project" value="UniProtKB-KW"/>
</dbReference>
<name>A0AB34JUG6_PRYPA</name>
<dbReference type="FunFam" id="1.10.510.10:FF:000571">
    <property type="entry name" value="Maternal embryonic leucine zipper kinase"/>
    <property type="match status" value="1"/>
</dbReference>
<dbReference type="InterPro" id="IPR008271">
    <property type="entry name" value="Ser/Thr_kinase_AS"/>
</dbReference>
<keyword evidence="5" id="KW-0106">Calcium</keyword>
<dbReference type="PROSITE" id="PS00107">
    <property type="entry name" value="PROTEIN_KINASE_ATP"/>
    <property type="match status" value="1"/>
</dbReference>
<proteinExistence type="inferred from homology"/>
<dbReference type="Gene3D" id="1.10.238.10">
    <property type="entry name" value="EF-hand"/>
    <property type="match status" value="1"/>
</dbReference>
<dbReference type="Pfam" id="PF00069">
    <property type="entry name" value="Pkinase"/>
    <property type="match status" value="1"/>
</dbReference>
<keyword evidence="1 8" id="KW-0723">Serine/threonine-protein kinase</keyword>
<evidence type="ECO:0000256" key="4">
    <source>
        <dbReference type="ARBA" id="ARBA00022777"/>
    </source>
</evidence>
<dbReference type="PROSITE" id="PS50011">
    <property type="entry name" value="PROTEIN_KINASE_DOM"/>
    <property type="match status" value="1"/>
</dbReference>
<dbReference type="InterPro" id="IPR000719">
    <property type="entry name" value="Prot_kinase_dom"/>
</dbReference>
<dbReference type="Pfam" id="PF13499">
    <property type="entry name" value="EF-hand_7"/>
    <property type="match status" value="1"/>
</dbReference>
<dbReference type="Gene3D" id="1.10.510.10">
    <property type="entry name" value="Transferase(Phosphotransferase) domain 1"/>
    <property type="match status" value="1"/>
</dbReference>
<evidence type="ECO:0000256" key="8">
    <source>
        <dbReference type="RuleBase" id="RU000304"/>
    </source>
</evidence>